<dbReference type="Pfam" id="PF00383">
    <property type="entry name" value="dCMP_cyt_deam_1"/>
    <property type="match status" value="1"/>
</dbReference>
<dbReference type="PANTHER" id="PTHR11079">
    <property type="entry name" value="CYTOSINE DEAMINASE FAMILY MEMBER"/>
    <property type="match status" value="1"/>
</dbReference>
<accession>A0A081K5W2</accession>
<proteinExistence type="predicted"/>
<gene>
    <name evidence="2" type="ORF">GV64_01205</name>
</gene>
<evidence type="ECO:0000313" key="3">
    <source>
        <dbReference type="Proteomes" id="UP000027997"/>
    </source>
</evidence>
<dbReference type="InterPro" id="IPR016193">
    <property type="entry name" value="Cytidine_deaminase-like"/>
</dbReference>
<comment type="caution">
    <text evidence="2">The sequence shown here is derived from an EMBL/GenBank/DDBJ whole genome shotgun (WGS) entry which is preliminary data.</text>
</comment>
<keyword evidence="3" id="KW-1185">Reference proteome</keyword>
<feature type="domain" description="CMP/dCMP-type deaminase" evidence="1">
    <location>
        <begin position="1"/>
        <end position="115"/>
    </location>
</feature>
<dbReference type="PANTHER" id="PTHR11079:SF179">
    <property type="entry name" value="TRNA(ADENINE(34)) DEAMINASE, CHLOROPLASTIC"/>
    <property type="match status" value="1"/>
</dbReference>
<sequence>MNEYSSLLIRSIDLARQRANRGQLPFSALLAREDQVLLEAGNTANADGDVARHAVMNLITKAHQQLSLNELKQCTLFVSSEPCAMCSGAIYWAGISRVVFGCSGKALQQIAGQSINVSCRDIFNKCHPVIESIGPLEEELAAELIMEFWPHPS</sequence>
<dbReference type="AlphaFoldDB" id="A0A081K5W2"/>
<dbReference type="Gene3D" id="3.40.140.10">
    <property type="entry name" value="Cytidine Deaminase, domain 2"/>
    <property type="match status" value="1"/>
</dbReference>
<dbReference type="GO" id="GO:0003824">
    <property type="term" value="F:catalytic activity"/>
    <property type="evidence" value="ECO:0007669"/>
    <property type="project" value="InterPro"/>
</dbReference>
<evidence type="ECO:0000313" key="2">
    <source>
        <dbReference type="EMBL" id="KEI69538.1"/>
    </source>
</evidence>
<dbReference type="eggNOG" id="COG0590">
    <property type="taxonomic scope" value="Bacteria"/>
</dbReference>
<organism evidence="2 3">
    <name type="scientific">Endozoicomonas elysicola</name>
    <dbReference type="NCBI Taxonomy" id="305900"/>
    <lineage>
        <taxon>Bacteria</taxon>
        <taxon>Pseudomonadati</taxon>
        <taxon>Pseudomonadota</taxon>
        <taxon>Gammaproteobacteria</taxon>
        <taxon>Oceanospirillales</taxon>
        <taxon>Endozoicomonadaceae</taxon>
        <taxon>Endozoicomonas</taxon>
    </lineage>
</organism>
<dbReference type="InterPro" id="IPR002125">
    <property type="entry name" value="CMP_dCMP_dom"/>
</dbReference>
<dbReference type="SUPFAM" id="SSF53927">
    <property type="entry name" value="Cytidine deaminase-like"/>
    <property type="match status" value="1"/>
</dbReference>
<name>A0A081K5W2_9GAMM</name>
<dbReference type="CDD" id="cd01285">
    <property type="entry name" value="nucleoside_deaminase"/>
    <property type="match status" value="1"/>
</dbReference>
<reference evidence="2 3" key="1">
    <citation type="submission" date="2014-06" db="EMBL/GenBank/DDBJ databases">
        <title>Whole Genome Sequences of Three Symbiotic Endozoicomonas Bacteria.</title>
        <authorList>
            <person name="Neave M.J."/>
            <person name="Apprill A."/>
            <person name="Voolstra C.R."/>
        </authorList>
    </citation>
    <scope>NUCLEOTIDE SEQUENCE [LARGE SCALE GENOMIC DNA]</scope>
    <source>
        <strain evidence="2 3">DSM 22380</strain>
    </source>
</reference>
<dbReference type="RefSeq" id="WP_020582031.1">
    <property type="nucleotide sequence ID" value="NZ_JOJP01000001.1"/>
</dbReference>
<dbReference type="Proteomes" id="UP000027997">
    <property type="component" value="Unassembled WGS sequence"/>
</dbReference>
<protein>
    <recommendedName>
        <fullName evidence="1">CMP/dCMP-type deaminase domain-containing protein</fullName>
    </recommendedName>
</protein>
<dbReference type="PROSITE" id="PS51747">
    <property type="entry name" value="CYT_DCMP_DEAMINASES_2"/>
    <property type="match status" value="1"/>
</dbReference>
<dbReference type="EMBL" id="JOJP01000001">
    <property type="protein sequence ID" value="KEI69538.1"/>
    <property type="molecule type" value="Genomic_DNA"/>
</dbReference>
<dbReference type="STRING" id="305900.GV64_01205"/>
<evidence type="ECO:0000259" key="1">
    <source>
        <dbReference type="PROSITE" id="PS51747"/>
    </source>
</evidence>